<evidence type="ECO:0000313" key="2">
    <source>
        <dbReference type="EMBL" id="VDP88073.1"/>
    </source>
</evidence>
<gene>
    <name evidence="2" type="ORF">ECPE_LOCUS11109</name>
</gene>
<protein>
    <submittedName>
        <fullName evidence="4">Conserved plasma membrane protein</fullName>
    </submittedName>
</protein>
<dbReference type="Proteomes" id="UP000272942">
    <property type="component" value="Unassembled WGS sequence"/>
</dbReference>
<keyword evidence="1" id="KW-1133">Transmembrane helix</keyword>
<evidence type="ECO:0000313" key="4">
    <source>
        <dbReference type="WBParaSite" id="ECPE_0001114301-mRNA-1"/>
    </source>
</evidence>
<reference evidence="2 3" key="2">
    <citation type="submission" date="2018-11" db="EMBL/GenBank/DDBJ databases">
        <authorList>
            <consortium name="Pathogen Informatics"/>
        </authorList>
    </citation>
    <scope>NUCLEOTIDE SEQUENCE [LARGE SCALE GENOMIC DNA]</scope>
    <source>
        <strain evidence="2 3">Egypt</strain>
    </source>
</reference>
<keyword evidence="1" id="KW-0812">Transmembrane</keyword>
<accession>A0A183AVX4</accession>
<feature type="transmembrane region" description="Helical" evidence="1">
    <location>
        <begin position="82"/>
        <end position="103"/>
    </location>
</feature>
<sequence length="152" mass="17586">MMGGGPMPREMMMHGRGMMMSDPDVPVMPFGDDQNEVPRSLNFDDNLPVPHMMPRMIAVRMQEPTWTERMGYGLRYVGSHPLVLLFSVTLIALCILFLVQLVVECRRRHRRNNPFQYNQFDQLPTYVEATMIKVPCDDDYSSEMVKEKSVKA</sequence>
<evidence type="ECO:0000256" key="1">
    <source>
        <dbReference type="SAM" id="Phobius"/>
    </source>
</evidence>
<reference evidence="4" key="1">
    <citation type="submission" date="2016-06" db="UniProtKB">
        <authorList>
            <consortium name="WormBaseParasite"/>
        </authorList>
    </citation>
    <scope>IDENTIFICATION</scope>
</reference>
<organism evidence="4">
    <name type="scientific">Echinostoma caproni</name>
    <dbReference type="NCBI Taxonomy" id="27848"/>
    <lineage>
        <taxon>Eukaryota</taxon>
        <taxon>Metazoa</taxon>
        <taxon>Spiralia</taxon>
        <taxon>Lophotrochozoa</taxon>
        <taxon>Platyhelminthes</taxon>
        <taxon>Trematoda</taxon>
        <taxon>Digenea</taxon>
        <taxon>Plagiorchiida</taxon>
        <taxon>Echinostomata</taxon>
        <taxon>Echinostomatoidea</taxon>
        <taxon>Echinostomatidae</taxon>
        <taxon>Echinostoma</taxon>
    </lineage>
</organism>
<dbReference type="AlphaFoldDB" id="A0A183AVX4"/>
<proteinExistence type="predicted"/>
<name>A0A183AVX4_9TREM</name>
<dbReference type="WBParaSite" id="ECPE_0001114301-mRNA-1">
    <property type="protein sequence ID" value="ECPE_0001114301-mRNA-1"/>
    <property type="gene ID" value="ECPE_0001114301"/>
</dbReference>
<evidence type="ECO:0000313" key="3">
    <source>
        <dbReference type="Proteomes" id="UP000272942"/>
    </source>
</evidence>
<keyword evidence="3" id="KW-1185">Reference proteome</keyword>
<dbReference type="EMBL" id="UZAN01050211">
    <property type="protein sequence ID" value="VDP88073.1"/>
    <property type="molecule type" value="Genomic_DNA"/>
</dbReference>
<keyword evidence="1" id="KW-0472">Membrane</keyword>
<dbReference type="OrthoDB" id="6308489at2759"/>